<keyword evidence="4 9" id="KW-0812">Transmembrane</keyword>
<evidence type="ECO:0000256" key="1">
    <source>
        <dbReference type="ARBA" id="ARBA00006139"/>
    </source>
</evidence>
<evidence type="ECO:0000256" key="4">
    <source>
        <dbReference type="ARBA" id="ARBA00022692"/>
    </source>
</evidence>
<gene>
    <name evidence="9" type="primary">lspA</name>
    <name evidence="11" type="ORF">NCTC11820_00737</name>
</gene>
<dbReference type="OMA" id="WFLPRTT"/>
<keyword evidence="5 9" id="KW-0064">Aspartyl protease</keyword>
<dbReference type="EMBL" id="UASJ01000001">
    <property type="protein sequence ID" value="SQB64393.1"/>
    <property type="molecule type" value="Genomic_DNA"/>
</dbReference>
<evidence type="ECO:0000313" key="12">
    <source>
        <dbReference type="Proteomes" id="UP000250245"/>
    </source>
</evidence>
<feature type="transmembrane region" description="Helical" evidence="9">
    <location>
        <begin position="21"/>
        <end position="46"/>
    </location>
</feature>
<keyword evidence="11" id="KW-0449">Lipoprotein</keyword>
<evidence type="ECO:0000256" key="6">
    <source>
        <dbReference type="ARBA" id="ARBA00022801"/>
    </source>
</evidence>
<evidence type="ECO:0000256" key="8">
    <source>
        <dbReference type="ARBA" id="ARBA00023136"/>
    </source>
</evidence>
<evidence type="ECO:0000256" key="7">
    <source>
        <dbReference type="ARBA" id="ARBA00022989"/>
    </source>
</evidence>
<dbReference type="Pfam" id="PF01252">
    <property type="entry name" value="Peptidase_A8"/>
    <property type="match status" value="1"/>
</dbReference>
<keyword evidence="2 9" id="KW-1003">Cell membrane</keyword>
<evidence type="ECO:0000256" key="5">
    <source>
        <dbReference type="ARBA" id="ARBA00022750"/>
    </source>
</evidence>
<dbReference type="GO" id="GO:0004190">
    <property type="term" value="F:aspartic-type endopeptidase activity"/>
    <property type="evidence" value="ECO:0007669"/>
    <property type="project" value="UniProtKB-UniRule"/>
</dbReference>
<reference evidence="11 12" key="1">
    <citation type="submission" date="2018-06" db="EMBL/GenBank/DDBJ databases">
        <authorList>
            <consortium name="Pathogen Informatics"/>
            <person name="Doyle S."/>
        </authorList>
    </citation>
    <scope>NUCLEOTIDE SEQUENCE [LARGE SCALE GENOMIC DNA]</scope>
    <source>
        <strain evidence="11 12">NCTC11820</strain>
    </source>
</reference>
<dbReference type="GO" id="GO:0006508">
    <property type="term" value="P:proteolysis"/>
    <property type="evidence" value="ECO:0007669"/>
    <property type="project" value="UniProtKB-KW"/>
</dbReference>
<feature type="transmembrane region" description="Helical" evidence="9">
    <location>
        <begin position="141"/>
        <end position="165"/>
    </location>
</feature>
<dbReference type="GO" id="GO:0005886">
    <property type="term" value="C:plasma membrane"/>
    <property type="evidence" value="ECO:0007669"/>
    <property type="project" value="UniProtKB-SubCell"/>
</dbReference>
<keyword evidence="8 9" id="KW-0472">Membrane</keyword>
<feature type="active site" evidence="9">
    <location>
        <position position="136"/>
    </location>
</feature>
<comment type="similarity">
    <text evidence="1 9 10">Belongs to the peptidase A8 family.</text>
</comment>
<keyword evidence="7 9" id="KW-1133">Transmembrane helix</keyword>
<feature type="active site" evidence="9">
    <location>
        <position position="150"/>
    </location>
</feature>
<comment type="subcellular location">
    <subcellularLocation>
        <location evidence="9">Cell membrane</location>
        <topology evidence="9">Multi-pass membrane protein</topology>
    </subcellularLocation>
</comment>
<comment type="catalytic activity">
    <reaction evidence="9">
        <text>Release of signal peptides from bacterial membrane prolipoproteins. Hydrolyzes -Xaa-Yaa-Zaa-|-(S,diacylglyceryl)Cys-, in which Xaa is hydrophobic (preferably Leu), and Yaa (Ala or Ser) and Zaa (Gly or Ala) have small, neutral side chains.</text>
        <dbReference type="EC" id="3.4.23.36"/>
    </reaction>
</comment>
<sequence>MALAIKLAPQSTWHPFRVSRWLLVIFIGLIIGAVDQVTKALAVNLLPSNGSALPLLGSWVTLHVTHNSGAALSLLDSATIVVTVLSCLLTLVLLVLALMTPNSIWAGVLAVIAGGGLSNIVDRGRGNPWGTGAVIDFIDYFGWFVGNVADVFVVVGVAVVFVLMLRGMPLGVVWLRRADVAAALESGKSVHGKHGVYIFLDEAKDAL</sequence>
<comment type="function">
    <text evidence="9">This protein specifically catalyzes the removal of signal peptides from prolipoproteins.</text>
</comment>
<proteinExistence type="inferred from homology"/>
<dbReference type="Proteomes" id="UP000250245">
    <property type="component" value="Unassembled WGS sequence"/>
</dbReference>
<dbReference type="HAMAP" id="MF_00161">
    <property type="entry name" value="LspA"/>
    <property type="match status" value="1"/>
</dbReference>
<keyword evidence="3 9" id="KW-0645">Protease</keyword>
<protein>
    <recommendedName>
        <fullName evidence="9">Lipoprotein signal peptidase</fullName>
        <ecNumber evidence="9">3.4.23.36</ecNumber>
    </recommendedName>
    <alternativeName>
        <fullName evidence="9">Prolipoprotein signal peptidase</fullName>
    </alternativeName>
    <alternativeName>
        <fullName evidence="9">Signal peptidase II</fullName>
        <shortName evidence="9">SPase II</shortName>
    </alternativeName>
</protein>
<evidence type="ECO:0000256" key="3">
    <source>
        <dbReference type="ARBA" id="ARBA00022670"/>
    </source>
</evidence>
<feature type="transmembrane region" description="Helical" evidence="9">
    <location>
        <begin position="78"/>
        <end position="97"/>
    </location>
</feature>
<dbReference type="InterPro" id="IPR001872">
    <property type="entry name" value="Peptidase_A8"/>
</dbReference>
<dbReference type="PANTHER" id="PTHR33695">
    <property type="entry name" value="LIPOPROTEIN SIGNAL PEPTIDASE"/>
    <property type="match status" value="1"/>
</dbReference>
<dbReference type="PRINTS" id="PR00781">
    <property type="entry name" value="LIPOSIGPTASE"/>
</dbReference>
<evidence type="ECO:0000256" key="2">
    <source>
        <dbReference type="ARBA" id="ARBA00022475"/>
    </source>
</evidence>
<dbReference type="GeneID" id="55565954"/>
<name>A0A2X2YN54_9ACTO</name>
<dbReference type="UniPathway" id="UPA00665"/>
<dbReference type="AlphaFoldDB" id="A0A2X2YN54"/>
<evidence type="ECO:0000313" key="11">
    <source>
        <dbReference type="EMBL" id="SQB64393.1"/>
    </source>
</evidence>
<dbReference type="EC" id="3.4.23.36" evidence="9"/>
<feature type="transmembrane region" description="Helical" evidence="9">
    <location>
        <begin position="104"/>
        <end position="121"/>
    </location>
</feature>
<dbReference type="PANTHER" id="PTHR33695:SF1">
    <property type="entry name" value="LIPOPROTEIN SIGNAL PEPTIDASE"/>
    <property type="match status" value="1"/>
</dbReference>
<dbReference type="RefSeq" id="WP_013189644.1">
    <property type="nucleotide sequence ID" value="NZ_CP068112.1"/>
</dbReference>
<evidence type="ECO:0000256" key="9">
    <source>
        <dbReference type="HAMAP-Rule" id="MF_00161"/>
    </source>
</evidence>
<accession>A0A2X2YN54</accession>
<keyword evidence="6 9" id="KW-0378">Hydrolase</keyword>
<comment type="pathway">
    <text evidence="9">Protein modification; lipoprotein biosynthesis (signal peptide cleavage).</text>
</comment>
<organism evidence="11 12">
    <name type="scientific">Mobiluncus curtisii</name>
    <dbReference type="NCBI Taxonomy" id="2051"/>
    <lineage>
        <taxon>Bacteria</taxon>
        <taxon>Bacillati</taxon>
        <taxon>Actinomycetota</taxon>
        <taxon>Actinomycetes</taxon>
        <taxon>Actinomycetales</taxon>
        <taxon>Actinomycetaceae</taxon>
        <taxon>Mobiluncus</taxon>
    </lineage>
</organism>
<evidence type="ECO:0000256" key="10">
    <source>
        <dbReference type="RuleBase" id="RU004181"/>
    </source>
</evidence>